<dbReference type="InterPro" id="IPR036812">
    <property type="entry name" value="NAD(P)_OxRdtase_dom_sf"/>
</dbReference>
<protein>
    <submittedName>
        <fullName evidence="3">Aldo/keto reductase</fullName>
    </submittedName>
</protein>
<dbReference type="Pfam" id="PF00248">
    <property type="entry name" value="Aldo_ket_red"/>
    <property type="match status" value="1"/>
</dbReference>
<dbReference type="AlphaFoldDB" id="A0A3N4LYA5"/>
<dbReference type="GO" id="GO:0045290">
    <property type="term" value="F:D-arabinose 1-dehydrogenase [NAD(P)+] activity"/>
    <property type="evidence" value="ECO:0007669"/>
    <property type="project" value="TreeGrafter"/>
</dbReference>
<dbReference type="GO" id="GO:0070485">
    <property type="term" value="P:dehydro-D-arabinono-1,4-lactone biosynthetic process"/>
    <property type="evidence" value="ECO:0007669"/>
    <property type="project" value="TreeGrafter"/>
</dbReference>
<name>A0A3N4LYA5_9PEZI</name>
<keyword evidence="1" id="KW-0560">Oxidoreductase</keyword>
<evidence type="ECO:0000256" key="1">
    <source>
        <dbReference type="ARBA" id="ARBA00023002"/>
    </source>
</evidence>
<evidence type="ECO:0000313" key="4">
    <source>
        <dbReference type="Proteomes" id="UP000267821"/>
    </source>
</evidence>
<organism evidence="3 4">
    <name type="scientific">Terfezia boudieri ATCC MYA-4762</name>
    <dbReference type="NCBI Taxonomy" id="1051890"/>
    <lineage>
        <taxon>Eukaryota</taxon>
        <taxon>Fungi</taxon>
        <taxon>Dikarya</taxon>
        <taxon>Ascomycota</taxon>
        <taxon>Pezizomycotina</taxon>
        <taxon>Pezizomycetes</taxon>
        <taxon>Pezizales</taxon>
        <taxon>Pezizaceae</taxon>
        <taxon>Terfezia</taxon>
    </lineage>
</organism>
<dbReference type="Proteomes" id="UP000267821">
    <property type="component" value="Unassembled WGS sequence"/>
</dbReference>
<dbReference type="Gene3D" id="3.20.20.100">
    <property type="entry name" value="NADP-dependent oxidoreductase domain"/>
    <property type="match status" value="1"/>
</dbReference>
<feature type="non-terminal residue" evidence="3">
    <location>
        <position position="1"/>
    </location>
</feature>
<feature type="non-terminal residue" evidence="3">
    <location>
        <position position="85"/>
    </location>
</feature>
<feature type="domain" description="NADP-dependent oxidoreductase" evidence="2">
    <location>
        <begin position="8"/>
        <end position="84"/>
    </location>
</feature>
<reference evidence="3 4" key="1">
    <citation type="journal article" date="2018" name="Nat. Ecol. Evol.">
        <title>Pezizomycetes genomes reveal the molecular basis of ectomycorrhizal truffle lifestyle.</title>
        <authorList>
            <person name="Murat C."/>
            <person name="Payen T."/>
            <person name="Noel B."/>
            <person name="Kuo A."/>
            <person name="Morin E."/>
            <person name="Chen J."/>
            <person name="Kohler A."/>
            <person name="Krizsan K."/>
            <person name="Balestrini R."/>
            <person name="Da Silva C."/>
            <person name="Montanini B."/>
            <person name="Hainaut M."/>
            <person name="Levati E."/>
            <person name="Barry K.W."/>
            <person name="Belfiori B."/>
            <person name="Cichocki N."/>
            <person name="Clum A."/>
            <person name="Dockter R.B."/>
            <person name="Fauchery L."/>
            <person name="Guy J."/>
            <person name="Iotti M."/>
            <person name="Le Tacon F."/>
            <person name="Lindquist E.A."/>
            <person name="Lipzen A."/>
            <person name="Malagnac F."/>
            <person name="Mello A."/>
            <person name="Molinier V."/>
            <person name="Miyauchi S."/>
            <person name="Poulain J."/>
            <person name="Riccioni C."/>
            <person name="Rubini A."/>
            <person name="Sitrit Y."/>
            <person name="Splivallo R."/>
            <person name="Traeger S."/>
            <person name="Wang M."/>
            <person name="Zifcakova L."/>
            <person name="Wipf D."/>
            <person name="Zambonelli A."/>
            <person name="Paolocci F."/>
            <person name="Nowrousian M."/>
            <person name="Ottonello S."/>
            <person name="Baldrian P."/>
            <person name="Spatafora J.W."/>
            <person name="Henrissat B."/>
            <person name="Nagy L.G."/>
            <person name="Aury J.M."/>
            <person name="Wincker P."/>
            <person name="Grigoriev I.V."/>
            <person name="Bonfante P."/>
            <person name="Martin F.M."/>
        </authorList>
    </citation>
    <scope>NUCLEOTIDE SEQUENCE [LARGE SCALE GENOMIC DNA]</scope>
    <source>
        <strain evidence="3 4">ATCC MYA-4762</strain>
    </source>
</reference>
<dbReference type="InterPro" id="IPR020471">
    <property type="entry name" value="AKR"/>
</dbReference>
<keyword evidence="4" id="KW-1185">Reference proteome</keyword>
<evidence type="ECO:0000259" key="2">
    <source>
        <dbReference type="Pfam" id="PF00248"/>
    </source>
</evidence>
<evidence type="ECO:0000313" key="3">
    <source>
        <dbReference type="EMBL" id="RPB26658.1"/>
    </source>
</evidence>
<accession>A0A3N4LYA5</accession>
<dbReference type="GO" id="GO:0005829">
    <property type="term" value="C:cytosol"/>
    <property type="evidence" value="ECO:0007669"/>
    <property type="project" value="TreeGrafter"/>
</dbReference>
<gene>
    <name evidence="3" type="ORF">L211DRAFT_747472</name>
</gene>
<sequence length="85" mass="9631">PHELPAVSIQRKAFDSGITAIDTSPYYGPSEVTLGEALRHSENASIYPRHTYFVATKVGRIATNTFDYPQDWVRYSVKRSLERLS</sequence>
<dbReference type="OrthoDB" id="5286008at2759"/>
<dbReference type="InterPro" id="IPR023210">
    <property type="entry name" value="NADP_OxRdtase_dom"/>
</dbReference>
<dbReference type="PANTHER" id="PTHR42686:SF1">
    <property type="entry name" value="GH17980P-RELATED"/>
    <property type="match status" value="1"/>
</dbReference>
<proteinExistence type="predicted"/>
<dbReference type="SUPFAM" id="SSF51430">
    <property type="entry name" value="NAD(P)-linked oxidoreductase"/>
    <property type="match status" value="1"/>
</dbReference>
<dbReference type="InParanoid" id="A0A3N4LYA5"/>
<dbReference type="STRING" id="1051890.A0A3N4LYA5"/>
<dbReference type="PANTHER" id="PTHR42686">
    <property type="entry name" value="GH17980P-RELATED"/>
    <property type="match status" value="1"/>
</dbReference>
<dbReference type="EMBL" id="ML121533">
    <property type="protein sequence ID" value="RPB26658.1"/>
    <property type="molecule type" value="Genomic_DNA"/>
</dbReference>